<protein>
    <recommendedName>
        <fullName evidence="2">Response regulatory domain-containing protein</fullName>
    </recommendedName>
</protein>
<reference evidence="3 4" key="1">
    <citation type="submission" date="2020-02" db="EMBL/GenBank/DDBJ databases">
        <authorList>
            <person name="Criscuolo A."/>
        </authorList>
    </citation>
    <scope>NUCLEOTIDE SEQUENCE [LARGE SCALE GENOMIC DNA]</scope>
    <source>
        <strain evidence="3">CIP105534</strain>
    </source>
</reference>
<dbReference type="GO" id="GO:0000160">
    <property type="term" value="P:phosphorelay signal transduction system"/>
    <property type="evidence" value="ECO:0007669"/>
    <property type="project" value="InterPro"/>
</dbReference>
<dbReference type="PANTHER" id="PTHR44520">
    <property type="entry name" value="RESPONSE REGULATOR RCP1-RELATED"/>
    <property type="match status" value="1"/>
</dbReference>
<keyword evidence="1" id="KW-0597">Phosphoprotein</keyword>
<dbReference type="SUPFAM" id="SSF52172">
    <property type="entry name" value="CheY-like"/>
    <property type="match status" value="1"/>
</dbReference>
<dbReference type="EMBL" id="CADCSU010000022">
    <property type="protein sequence ID" value="CAA9194443.1"/>
    <property type="molecule type" value="Genomic_DNA"/>
</dbReference>
<name>A0A6J4G9S5_9FLAO</name>
<dbReference type="SMART" id="SM00448">
    <property type="entry name" value="REC"/>
    <property type="match status" value="1"/>
</dbReference>
<dbReference type="Gene3D" id="3.40.50.2300">
    <property type="match status" value="1"/>
</dbReference>
<dbReference type="InterPro" id="IPR052893">
    <property type="entry name" value="TCS_response_regulator"/>
</dbReference>
<dbReference type="PANTHER" id="PTHR44520:SF2">
    <property type="entry name" value="RESPONSE REGULATOR RCP1"/>
    <property type="match status" value="1"/>
</dbReference>
<evidence type="ECO:0000259" key="2">
    <source>
        <dbReference type="PROSITE" id="PS50110"/>
    </source>
</evidence>
<dbReference type="RefSeq" id="WP_173968819.1">
    <property type="nucleotide sequence ID" value="NZ_CADCSU010000022.1"/>
</dbReference>
<dbReference type="InterPro" id="IPR001789">
    <property type="entry name" value="Sig_transdc_resp-reg_receiver"/>
</dbReference>
<organism evidence="3 4">
    <name type="scientific">Flavobacterium bizetiae</name>
    <dbReference type="NCBI Taxonomy" id="2704140"/>
    <lineage>
        <taxon>Bacteria</taxon>
        <taxon>Pseudomonadati</taxon>
        <taxon>Bacteroidota</taxon>
        <taxon>Flavobacteriia</taxon>
        <taxon>Flavobacteriales</taxon>
        <taxon>Flavobacteriaceae</taxon>
        <taxon>Flavobacterium</taxon>
    </lineage>
</organism>
<feature type="domain" description="Response regulatory" evidence="2">
    <location>
        <begin position="6"/>
        <end position="128"/>
    </location>
</feature>
<dbReference type="AlphaFoldDB" id="A0A6J4G9S5"/>
<evidence type="ECO:0000256" key="1">
    <source>
        <dbReference type="PROSITE-ProRule" id="PRU00169"/>
    </source>
</evidence>
<dbReference type="InterPro" id="IPR011006">
    <property type="entry name" value="CheY-like_superfamily"/>
</dbReference>
<dbReference type="Pfam" id="PF00072">
    <property type="entry name" value="Response_reg"/>
    <property type="match status" value="1"/>
</dbReference>
<evidence type="ECO:0000313" key="4">
    <source>
        <dbReference type="Proteomes" id="UP000479938"/>
    </source>
</evidence>
<feature type="modified residue" description="4-aspartylphosphate" evidence="1">
    <location>
        <position position="59"/>
    </location>
</feature>
<evidence type="ECO:0000313" key="3">
    <source>
        <dbReference type="EMBL" id="CAA9194443.1"/>
    </source>
</evidence>
<gene>
    <name evidence="3" type="ORF">FLA105534_00145</name>
</gene>
<sequence length="141" mass="16648">MKIKGEIIVIEDDQDDRDFLMDIFESLNYPNKIVFFEDPTKVLDYLSDEKVKPFIIISDINMPKLSGFELRNMVLKDKIISEKCLPYIFLSTSQDPENIKQAYGLSVQGYFKKQEIFSEYKEMINKIIQYWQVSLTPVLQM</sequence>
<keyword evidence="4" id="KW-1185">Reference proteome</keyword>
<proteinExistence type="predicted"/>
<dbReference type="PROSITE" id="PS50110">
    <property type="entry name" value="RESPONSE_REGULATORY"/>
    <property type="match status" value="1"/>
</dbReference>
<accession>A0A6J4G9S5</accession>
<dbReference type="Proteomes" id="UP000479938">
    <property type="component" value="Unassembled WGS sequence"/>
</dbReference>